<dbReference type="RefSeq" id="XP_020903217.1">
    <property type="nucleotide sequence ID" value="XM_021047558.2"/>
</dbReference>
<dbReference type="EnsemblMetazoa" id="XM_021047559.2">
    <property type="protein sequence ID" value="XP_020903218.1"/>
    <property type="gene ID" value="LOC110241674"/>
</dbReference>
<dbReference type="EnsemblMetazoa" id="XM_021047560.2">
    <property type="protein sequence ID" value="XP_020903219.1"/>
    <property type="gene ID" value="LOC110241674"/>
</dbReference>
<dbReference type="KEGG" id="epa:110241674"/>
<evidence type="ECO:0000259" key="13">
    <source>
        <dbReference type="Pfam" id="PF02931"/>
    </source>
</evidence>
<evidence type="ECO:0000256" key="9">
    <source>
        <dbReference type="ARBA" id="ARBA00023136"/>
    </source>
</evidence>
<dbReference type="CDD" id="cd19049">
    <property type="entry name" value="LGIC_TM_anion"/>
    <property type="match status" value="1"/>
</dbReference>
<organism evidence="15 16">
    <name type="scientific">Exaiptasia diaphana</name>
    <name type="common">Tropical sea anemone</name>
    <name type="synonym">Aiptasia pulchella</name>
    <dbReference type="NCBI Taxonomy" id="2652724"/>
    <lineage>
        <taxon>Eukaryota</taxon>
        <taxon>Metazoa</taxon>
        <taxon>Cnidaria</taxon>
        <taxon>Anthozoa</taxon>
        <taxon>Hexacorallia</taxon>
        <taxon>Actiniaria</taxon>
        <taxon>Aiptasiidae</taxon>
        <taxon>Exaiptasia</taxon>
    </lineage>
</organism>
<keyword evidence="16" id="KW-1185">Reference proteome</keyword>
<keyword evidence="6 11" id="KW-0732">Signal</keyword>
<feature type="transmembrane region" description="Helical" evidence="11">
    <location>
        <begin position="314"/>
        <end position="336"/>
    </location>
</feature>
<dbReference type="FunFam" id="2.70.170.10:FF:000045">
    <property type="entry name" value="Predicted protein"/>
    <property type="match status" value="1"/>
</dbReference>
<dbReference type="AlphaFoldDB" id="A0A913XE04"/>
<dbReference type="InterPro" id="IPR006028">
    <property type="entry name" value="GABAA/Glycine_rcpt"/>
</dbReference>
<evidence type="ECO:0000256" key="7">
    <source>
        <dbReference type="ARBA" id="ARBA00022989"/>
    </source>
</evidence>
<dbReference type="RefSeq" id="XP_020903218.1">
    <property type="nucleotide sequence ID" value="XM_021047559.2"/>
</dbReference>
<dbReference type="InterPro" id="IPR006029">
    <property type="entry name" value="Neurotrans-gated_channel_TM"/>
</dbReference>
<dbReference type="Proteomes" id="UP000887567">
    <property type="component" value="Unplaced"/>
</dbReference>
<feature type="signal peptide" evidence="11">
    <location>
        <begin position="1"/>
        <end position="22"/>
    </location>
</feature>
<reference evidence="15" key="1">
    <citation type="submission" date="2022-11" db="UniProtKB">
        <authorList>
            <consortium name="EnsemblMetazoa"/>
        </authorList>
    </citation>
    <scope>IDENTIFICATION</scope>
</reference>
<dbReference type="SUPFAM" id="SSF90112">
    <property type="entry name" value="Neurotransmitter-gated ion-channel transmembrane pore"/>
    <property type="match status" value="1"/>
</dbReference>
<dbReference type="InterPro" id="IPR038050">
    <property type="entry name" value="Neuro_actylchol_rec"/>
</dbReference>
<keyword evidence="7 11" id="KW-1133">Transmembrane helix</keyword>
<feature type="domain" description="Neurotransmitter-gated ion-channel transmembrane" evidence="14">
    <location>
        <begin position="259"/>
        <end position="473"/>
    </location>
</feature>
<keyword evidence="4" id="KW-1003">Cell membrane</keyword>
<keyword evidence="3 11" id="KW-0813">Transport</keyword>
<accession>A0A913XE04</accession>
<feature type="region of interest" description="Disordered" evidence="12">
    <location>
        <begin position="391"/>
        <end position="417"/>
    </location>
</feature>
<evidence type="ECO:0000256" key="10">
    <source>
        <dbReference type="ARBA" id="ARBA00023303"/>
    </source>
</evidence>
<dbReference type="OrthoDB" id="407674at2759"/>
<evidence type="ECO:0000313" key="15">
    <source>
        <dbReference type="EnsemblMetazoa" id="XP_020903218.1"/>
    </source>
</evidence>
<dbReference type="PRINTS" id="PR00253">
    <property type="entry name" value="GABAARECEPTR"/>
</dbReference>
<keyword evidence="8 11" id="KW-0406">Ion transport</keyword>
<dbReference type="PRINTS" id="PR00252">
    <property type="entry name" value="NRIONCHANNEL"/>
</dbReference>
<sequence length="478" mass="55433">MLKVCTVVISLILAGMVSRCSSSRSIHRRSTMKVIDEKMINAGNNMSQMIQHILENYDKNVRPFYEVKPIEVQFDMLVLSFGEIKEADMLFTADIYVGQFWQDPRFAYGINNSISLGGDFVDKFWIPDTFFVNSVDIEVHKMMSPNKKVWIHLDKGHIMLSARLKSKATCKMDLRKYPMDQQTCHLAIESFSFDETDLKYKWKNPVGSDVFIYDAEMAQFNVMSVVRNLKHPVYHSRRFSGLTVTFTFKRRTMYYIFQMYIPCICIVALSWVSFWVDADAVPARVGLSITTVLTICYMLGSVNSNLPRVSYLKAIDYFLLLSFGFIFLTLVEYVVVLKYTRRRKYSGSFSPPKCKSGLIEEEWDDKKMMEVKIQIGSTAYTFKDSLSNLTSAGKENEKSPKNGEMYKTSPRKPVKTCDHSKPILPRCVEPDNTHPIIRFLKKPFTTEEGENKIDNFARFFFPFSYGMFLLVYFSYFFS</sequence>
<name>A0A913XE04_EXADI</name>
<evidence type="ECO:0000256" key="11">
    <source>
        <dbReference type="RuleBase" id="RU000687"/>
    </source>
</evidence>
<keyword evidence="5 11" id="KW-0812">Transmembrane</keyword>
<dbReference type="GO" id="GO:0004888">
    <property type="term" value="F:transmembrane signaling receptor activity"/>
    <property type="evidence" value="ECO:0007669"/>
    <property type="project" value="InterPro"/>
</dbReference>
<dbReference type="GO" id="GO:0005230">
    <property type="term" value="F:extracellular ligand-gated monoatomic ion channel activity"/>
    <property type="evidence" value="ECO:0007669"/>
    <property type="project" value="InterPro"/>
</dbReference>
<evidence type="ECO:0000259" key="14">
    <source>
        <dbReference type="Pfam" id="PF02932"/>
    </source>
</evidence>
<proteinExistence type="inferred from homology"/>
<dbReference type="InterPro" id="IPR036734">
    <property type="entry name" value="Neur_chan_lig-bd_sf"/>
</dbReference>
<feature type="transmembrane region" description="Helical" evidence="11">
    <location>
        <begin position="459"/>
        <end position="477"/>
    </location>
</feature>
<dbReference type="SUPFAM" id="SSF63712">
    <property type="entry name" value="Nicotinic receptor ligand binding domain-like"/>
    <property type="match status" value="1"/>
</dbReference>
<feature type="transmembrane region" description="Helical" evidence="11">
    <location>
        <begin position="253"/>
        <end position="276"/>
    </location>
</feature>
<dbReference type="FunFam" id="1.20.58.390:FF:000098">
    <property type="entry name" value="Predicted protein"/>
    <property type="match status" value="1"/>
</dbReference>
<dbReference type="Pfam" id="PF02931">
    <property type="entry name" value="Neur_chan_LBD"/>
    <property type="match status" value="1"/>
</dbReference>
<evidence type="ECO:0000256" key="5">
    <source>
        <dbReference type="ARBA" id="ARBA00022692"/>
    </source>
</evidence>
<dbReference type="RefSeq" id="XP_020903219.1">
    <property type="nucleotide sequence ID" value="XM_021047560.2"/>
</dbReference>
<dbReference type="InterPro" id="IPR036719">
    <property type="entry name" value="Neuro-gated_channel_TM_sf"/>
</dbReference>
<dbReference type="EnsemblMetazoa" id="XM_021047558.2">
    <property type="protein sequence ID" value="XP_020903217.1"/>
    <property type="gene ID" value="LOC110241674"/>
</dbReference>
<dbReference type="PROSITE" id="PS00236">
    <property type="entry name" value="NEUROTR_ION_CHANNEL"/>
    <property type="match status" value="1"/>
</dbReference>
<dbReference type="NCBIfam" id="TIGR00860">
    <property type="entry name" value="LIC"/>
    <property type="match status" value="1"/>
</dbReference>
<dbReference type="GO" id="GO:0005886">
    <property type="term" value="C:plasma membrane"/>
    <property type="evidence" value="ECO:0007669"/>
    <property type="project" value="UniProtKB-SubCell"/>
</dbReference>
<dbReference type="InterPro" id="IPR018000">
    <property type="entry name" value="Neurotransmitter_ion_chnl_CS"/>
</dbReference>
<keyword evidence="10 11" id="KW-0407">Ion channel</keyword>
<dbReference type="InterPro" id="IPR006201">
    <property type="entry name" value="Neur_channel"/>
</dbReference>
<feature type="chain" id="PRO_5039740155" evidence="11">
    <location>
        <begin position="23"/>
        <end position="478"/>
    </location>
</feature>
<evidence type="ECO:0000256" key="4">
    <source>
        <dbReference type="ARBA" id="ARBA00022475"/>
    </source>
</evidence>
<evidence type="ECO:0000256" key="12">
    <source>
        <dbReference type="SAM" id="MobiDB-lite"/>
    </source>
</evidence>
<comment type="similarity">
    <text evidence="11">Belongs to the ligand-gated ion channel (TC 1.A.9) family.</text>
</comment>
<dbReference type="OMA" id="IPFLACP"/>
<evidence type="ECO:0000256" key="3">
    <source>
        <dbReference type="ARBA" id="ARBA00022448"/>
    </source>
</evidence>
<dbReference type="CDD" id="cd18990">
    <property type="entry name" value="LGIC_ECD_GABAAR"/>
    <property type="match status" value="1"/>
</dbReference>
<comment type="subcellular location">
    <subcellularLocation>
        <location evidence="2">Cell membrane</location>
    </subcellularLocation>
    <subcellularLocation>
        <location evidence="1">Membrane</location>
        <topology evidence="1">Multi-pass membrane protein</topology>
    </subcellularLocation>
</comment>
<dbReference type="InterPro" id="IPR006202">
    <property type="entry name" value="Neur_chan_lig-bd"/>
</dbReference>
<keyword evidence="9 11" id="KW-0472">Membrane</keyword>
<evidence type="ECO:0000313" key="16">
    <source>
        <dbReference type="Proteomes" id="UP000887567"/>
    </source>
</evidence>
<protein>
    <submittedName>
        <fullName evidence="15">Uncharacterized protein</fullName>
    </submittedName>
</protein>
<feature type="domain" description="Neurotransmitter-gated ion-channel ligand-binding" evidence="13">
    <location>
        <begin position="47"/>
        <end position="252"/>
    </location>
</feature>
<evidence type="ECO:0000256" key="8">
    <source>
        <dbReference type="ARBA" id="ARBA00023065"/>
    </source>
</evidence>
<dbReference type="PANTHER" id="PTHR18945">
    <property type="entry name" value="NEUROTRANSMITTER GATED ION CHANNEL"/>
    <property type="match status" value="1"/>
</dbReference>
<dbReference type="Gene3D" id="2.70.170.10">
    <property type="entry name" value="Neurotransmitter-gated ion-channel ligand-binding domain"/>
    <property type="match status" value="1"/>
</dbReference>
<evidence type="ECO:0000256" key="2">
    <source>
        <dbReference type="ARBA" id="ARBA00004236"/>
    </source>
</evidence>
<evidence type="ECO:0000256" key="1">
    <source>
        <dbReference type="ARBA" id="ARBA00004141"/>
    </source>
</evidence>
<feature type="transmembrane region" description="Helical" evidence="11">
    <location>
        <begin position="283"/>
        <end position="302"/>
    </location>
</feature>
<dbReference type="GeneID" id="110241674"/>
<evidence type="ECO:0000256" key="6">
    <source>
        <dbReference type="ARBA" id="ARBA00022729"/>
    </source>
</evidence>
<dbReference type="Pfam" id="PF02932">
    <property type="entry name" value="Neur_chan_memb"/>
    <property type="match status" value="1"/>
</dbReference>
<dbReference type="Gene3D" id="1.20.58.390">
    <property type="entry name" value="Neurotransmitter-gated ion-channel transmembrane domain"/>
    <property type="match status" value="1"/>
</dbReference>